<evidence type="ECO:0000313" key="1">
    <source>
        <dbReference type="EMBL" id="MED6253096.1"/>
    </source>
</evidence>
<name>A0ABU7BSZ9_9TELE</name>
<organism evidence="1 2">
    <name type="scientific">Ataeniobius toweri</name>
    <dbReference type="NCBI Taxonomy" id="208326"/>
    <lineage>
        <taxon>Eukaryota</taxon>
        <taxon>Metazoa</taxon>
        <taxon>Chordata</taxon>
        <taxon>Craniata</taxon>
        <taxon>Vertebrata</taxon>
        <taxon>Euteleostomi</taxon>
        <taxon>Actinopterygii</taxon>
        <taxon>Neopterygii</taxon>
        <taxon>Teleostei</taxon>
        <taxon>Neoteleostei</taxon>
        <taxon>Acanthomorphata</taxon>
        <taxon>Ovalentaria</taxon>
        <taxon>Atherinomorphae</taxon>
        <taxon>Cyprinodontiformes</taxon>
        <taxon>Goodeidae</taxon>
        <taxon>Ataeniobius</taxon>
    </lineage>
</organism>
<reference evidence="1 2" key="1">
    <citation type="submission" date="2021-07" db="EMBL/GenBank/DDBJ databases">
        <authorList>
            <person name="Palmer J.M."/>
        </authorList>
    </citation>
    <scope>NUCLEOTIDE SEQUENCE [LARGE SCALE GENOMIC DNA]</scope>
    <source>
        <strain evidence="1 2">AT_MEX2019</strain>
        <tissue evidence="1">Muscle</tissue>
    </source>
</reference>
<protein>
    <submittedName>
        <fullName evidence="1">Uncharacterized protein</fullName>
    </submittedName>
</protein>
<comment type="caution">
    <text evidence="1">The sequence shown here is derived from an EMBL/GenBank/DDBJ whole genome shotgun (WGS) entry which is preliminary data.</text>
</comment>
<proteinExistence type="predicted"/>
<evidence type="ECO:0000313" key="2">
    <source>
        <dbReference type="Proteomes" id="UP001345963"/>
    </source>
</evidence>
<gene>
    <name evidence="1" type="ORF">ATANTOWER_022342</name>
</gene>
<keyword evidence="2" id="KW-1185">Reference proteome</keyword>
<accession>A0ABU7BSZ9</accession>
<dbReference type="EMBL" id="JAHUTI010063876">
    <property type="protein sequence ID" value="MED6253096.1"/>
    <property type="molecule type" value="Genomic_DNA"/>
</dbReference>
<dbReference type="Proteomes" id="UP001345963">
    <property type="component" value="Unassembled WGS sequence"/>
</dbReference>
<sequence>MGQVNNLEVTASENDKSYTNNRDEILVVEEDIFLQDKKTELDKWKKTIYLKRRKMNIRNAYQQGGCVFLRRHRRAVYPKLNLLQEALKKLTLKNFLKTHPHAPQNP</sequence>